<dbReference type="AlphaFoldDB" id="A0A1G6JT63"/>
<organism evidence="1 2">
    <name type="scientific">Acinetobacter marinus</name>
    <dbReference type="NCBI Taxonomy" id="281375"/>
    <lineage>
        <taxon>Bacteria</taxon>
        <taxon>Pseudomonadati</taxon>
        <taxon>Pseudomonadota</taxon>
        <taxon>Gammaproteobacteria</taxon>
        <taxon>Moraxellales</taxon>
        <taxon>Moraxellaceae</taxon>
        <taxon>Acinetobacter</taxon>
    </lineage>
</organism>
<gene>
    <name evidence="1" type="ORF">SAMN05421749_103445</name>
</gene>
<dbReference type="OrthoDB" id="5984377at2"/>
<dbReference type="GO" id="GO:0005975">
    <property type="term" value="P:carbohydrate metabolic process"/>
    <property type="evidence" value="ECO:0007669"/>
    <property type="project" value="InterPro"/>
</dbReference>
<evidence type="ECO:0000313" key="1">
    <source>
        <dbReference type="EMBL" id="SDC21893.1"/>
    </source>
</evidence>
<sequence length="238" mass="26230">MNTESVLQQLFPHQLNYQIEGYVIKGDAQTAAGTVRILGTVNAAPIDQDIAIQLSSEILKLVQQGEQTPVVFIVDTQGQALSRADELLCLNRTFAHLASCVDLLRRSGHANLAIIFGQAVSGGFLSYGLMANEVYALDDSQVKVMDLNAMARVTKIPVDKLKDLSQSSAIFAPGVENFYKMGAIDAVWENLDQDWVGQALLHQQQDLQRYLTDQRRVVGQQRQGRMLCNAIVEKIALS</sequence>
<dbReference type="SUPFAM" id="SSF52096">
    <property type="entry name" value="ClpP/crotonase"/>
    <property type="match status" value="1"/>
</dbReference>
<accession>A0A1G6JT63</accession>
<dbReference type="EMBL" id="FMYK01000003">
    <property type="protein sequence ID" value="SDC21893.1"/>
    <property type="molecule type" value="Genomic_DNA"/>
</dbReference>
<protein>
    <submittedName>
        <fullName evidence="1">Malonate decarboxylase gamma subunit</fullName>
    </submittedName>
</protein>
<name>A0A1G6JT63_9GAMM</name>
<dbReference type="Gene3D" id="3.90.226.10">
    <property type="entry name" value="2-enoyl-CoA Hydratase, Chain A, domain 1"/>
    <property type="match status" value="1"/>
</dbReference>
<dbReference type="RefSeq" id="WP_092618552.1">
    <property type="nucleotide sequence ID" value="NZ_FMYK01000003.1"/>
</dbReference>
<dbReference type="Proteomes" id="UP000242317">
    <property type="component" value="Unassembled WGS sequence"/>
</dbReference>
<evidence type="ECO:0000313" key="2">
    <source>
        <dbReference type="Proteomes" id="UP000242317"/>
    </source>
</evidence>
<dbReference type="Pfam" id="PF06833">
    <property type="entry name" value="MdcE"/>
    <property type="match status" value="1"/>
</dbReference>
<dbReference type="InterPro" id="IPR029045">
    <property type="entry name" value="ClpP/crotonase-like_dom_sf"/>
</dbReference>
<dbReference type="InterPro" id="IPR009648">
    <property type="entry name" value="Malonate_gamma"/>
</dbReference>
<keyword evidence="2" id="KW-1185">Reference proteome</keyword>
<reference evidence="2" key="1">
    <citation type="submission" date="2016-09" db="EMBL/GenBank/DDBJ databases">
        <authorList>
            <person name="Varghese N."/>
            <person name="Submissions S."/>
        </authorList>
    </citation>
    <scope>NUCLEOTIDE SEQUENCE [LARGE SCALE GENOMIC DNA]</scope>
    <source>
        <strain evidence="2">ANC 3699</strain>
    </source>
</reference>
<dbReference type="NCBIfam" id="TIGR03134">
    <property type="entry name" value="malonate_gamma"/>
    <property type="match status" value="1"/>
</dbReference>
<proteinExistence type="predicted"/>